<evidence type="ECO:0000256" key="8">
    <source>
        <dbReference type="ARBA" id="ARBA00022840"/>
    </source>
</evidence>
<comment type="pathway">
    <text evidence="1">Cofactor biosynthesis; tetrahydrofolate biosynthesis; 2-amino-4-hydroxy-6-hydroxymethyl-7,8-dihydropteridine diphosphate from 7,8-dihydroneopterin triphosphate: step 4/4.</text>
</comment>
<reference evidence="14 15" key="1">
    <citation type="submission" date="2020-01" db="EMBL/GenBank/DDBJ databases">
        <title>Genome sequencing of strain KACC 21265.</title>
        <authorList>
            <person name="Heo J."/>
            <person name="Kim S.-J."/>
            <person name="Kim J.-S."/>
            <person name="Hong S.-B."/>
            <person name="Kwon S.-W."/>
        </authorList>
    </citation>
    <scope>NUCLEOTIDE SEQUENCE [LARGE SCALE GENOMIC DNA]</scope>
    <source>
        <strain evidence="14 15">KACC 21265</strain>
    </source>
</reference>
<dbReference type="AlphaFoldDB" id="A0A857J2T3"/>
<organism evidence="14 15">
    <name type="scientific">Xylophilus rhododendri</name>
    <dbReference type="NCBI Taxonomy" id="2697032"/>
    <lineage>
        <taxon>Bacteria</taxon>
        <taxon>Pseudomonadati</taxon>
        <taxon>Pseudomonadota</taxon>
        <taxon>Betaproteobacteria</taxon>
        <taxon>Burkholderiales</taxon>
        <taxon>Xylophilus</taxon>
    </lineage>
</organism>
<keyword evidence="15" id="KW-1185">Reference proteome</keyword>
<gene>
    <name evidence="14" type="primary">folK</name>
    <name evidence="14" type="ORF">GT347_04805</name>
</gene>
<dbReference type="UniPathway" id="UPA00077">
    <property type="reaction ID" value="UER00155"/>
</dbReference>
<dbReference type="EC" id="2.7.6.3" evidence="3"/>
<dbReference type="NCBIfam" id="TIGR01498">
    <property type="entry name" value="folK"/>
    <property type="match status" value="1"/>
</dbReference>
<dbReference type="KEGG" id="xyk:GT347_04805"/>
<dbReference type="Gene3D" id="3.30.70.560">
    <property type="entry name" value="7,8-Dihydro-6-hydroxymethylpterin-pyrophosphokinase HPPK"/>
    <property type="match status" value="1"/>
</dbReference>
<dbReference type="SUPFAM" id="SSF55083">
    <property type="entry name" value="6-hydroxymethyl-7,8-dihydropterin pyrophosphokinase, HPPK"/>
    <property type="match status" value="1"/>
</dbReference>
<dbReference type="GO" id="GO:0005524">
    <property type="term" value="F:ATP binding"/>
    <property type="evidence" value="ECO:0007669"/>
    <property type="project" value="UniProtKB-KW"/>
</dbReference>
<sequence>MATPPEHAPAPTIAYIGIGANLGDARAAVRGAFEAIAQLPATSLVRRSCLYRSAPVGTEGPDYLNAVAAIATGLAPLDLLAALQNMENAAGRTRPFRWAPRTLDLDLLLYGDAHIDLPQLTVPHPRMWERAFVLYPLAEIAPQLVPAAALAATAGQAVERLADA</sequence>
<evidence type="ECO:0000256" key="7">
    <source>
        <dbReference type="ARBA" id="ARBA00022777"/>
    </source>
</evidence>
<dbReference type="GO" id="GO:0016301">
    <property type="term" value="F:kinase activity"/>
    <property type="evidence" value="ECO:0007669"/>
    <property type="project" value="UniProtKB-KW"/>
</dbReference>
<evidence type="ECO:0000256" key="1">
    <source>
        <dbReference type="ARBA" id="ARBA00005051"/>
    </source>
</evidence>
<evidence type="ECO:0000313" key="14">
    <source>
        <dbReference type="EMBL" id="QHI97361.1"/>
    </source>
</evidence>
<keyword evidence="7 14" id="KW-0418">Kinase</keyword>
<comment type="similarity">
    <text evidence="2">Belongs to the HPPK family.</text>
</comment>
<dbReference type="CDD" id="cd00483">
    <property type="entry name" value="HPPK"/>
    <property type="match status" value="1"/>
</dbReference>
<evidence type="ECO:0000256" key="10">
    <source>
        <dbReference type="ARBA" id="ARBA00029409"/>
    </source>
</evidence>
<dbReference type="Pfam" id="PF01288">
    <property type="entry name" value="HPPK"/>
    <property type="match status" value="1"/>
</dbReference>
<evidence type="ECO:0000256" key="3">
    <source>
        <dbReference type="ARBA" id="ARBA00013253"/>
    </source>
</evidence>
<dbReference type="PROSITE" id="PS00794">
    <property type="entry name" value="HPPK"/>
    <property type="match status" value="1"/>
</dbReference>
<evidence type="ECO:0000256" key="6">
    <source>
        <dbReference type="ARBA" id="ARBA00022741"/>
    </source>
</evidence>
<comment type="function">
    <text evidence="10">Catalyzes the transfer of pyrophosphate from adenosine triphosphate (ATP) to 6-hydroxymethyl-7,8-dihydropterin, an enzymatic step in folate biosynthesis pathway.</text>
</comment>
<evidence type="ECO:0000259" key="13">
    <source>
        <dbReference type="PROSITE" id="PS00794"/>
    </source>
</evidence>
<dbReference type="GO" id="GO:0046656">
    <property type="term" value="P:folic acid biosynthetic process"/>
    <property type="evidence" value="ECO:0007669"/>
    <property type="project" value="UniProtKB-KW"/>
</dbReference>
<dbReference type="EMBL" id="CP047650">
    <property type="protein sequence ID" value="QHI97361.1"/>
    <property type="molecule type" value="Genomic_DNA"/>
</dbReference>
<keyword evidence="9" id="KW-0289">Folate biosynthesis</keyword>
<dbReference type="Proteomes" id="UP000464787">
    <property type="component" value="Chromosome"/>
</dbReference>
<accession>A0A857J2T3</accession>
<evidence type="ECO:0000313" key="15">
    <source>
        <dbReference type="Proteomes" id="UP000464787"/>
    </source>
</evidence>
<keyword evidence="5 14" id="KW-0808">Transferase</keyword>
<name>A0A857J2T3_9BURK</name>
<dbReference type="GO" id="GO:0046654">
    <property type="term" value="P:tetrahydrofolate biosynthetic process"/>
    <property type="evidence" value="ECO:0007669"/>
    <property type="project" value="UniProtKB-UniPathway"/>
</dbReference>
<evidence type="ECO:0000256" key="5">
    <source>
        <dbReference type="ARBA" id="ARBA00022679"/>
    </source>
</evidence>
<proteinExistence type="inferred from homology"/>
<evidence type="ECO:0000256" key="11">
    <source>
        <dbReference type="ARBA" id="ARBA00029766"/>
    </source>
</evidence>
<dbReference type="PANTHER" id="PTHR43071:SF1">
    <property type="entry name" value="2-AMINO-4-HYDROXY-6-HYDROXYMETHYLDIHYDROPTERIDINE PYROPHOSPHOKINASE"/>
    <property type="match status" value="1"/>
</dbReference>
<protein>
    <recommendedName>
        <fullName evidence="4">2-amino-4-hydroxy-6-hydroxymethyldihydropteridine pyrophosphokinase</fullName>
        <ecNumber evidence="3">2.7.6.3</ecNumber>
    </recommendedName>
    <alternativeName>
        <fullName evidence="11">6-hydroxymethyl-7,8-dihydropterin pyrophosphokinase</fullName>
    </alternativeName>
    <alternativeName>
        <fullName evidence="12">7,8-dihydro-6-hydroxymethylpterin-pyrophosphokinase</fullName>
    </alternativeName>
</protein>
<evidence type="ECO:0000256" key="4">
    <source>
        <dbReference type="ARBA" id="ARBA00016218"/>
    </source>
</evidence>
<keyword evidence="6" id="KW-0547">Nucleotide-binding</keyword>
<keyword evidence="8" id="KW-0067">ATP-binding</keyword>
<dbReference type="PANTHER" id="PTHR43071">
    <property type="entry name" value="2-AMINO-4-HYDROXY-6-HYDROXYMETHYLDIHYDROPTERIDINE PYROPHOSPHOKINASE"/>
    <property type="match status" value="1"/>
</dbReference>
<dbReference type="InterPro" id="IPR000550">
    <property type="entry name" value="Hppk"/>
</dbReference>
<dbReference type="InterPro" id="IPR035907">
    <property type="entry name" value="Hppk_sf"/>
</dbReference>
<evidence type="ECO:0000256" key="12">
    <source>
        <dbReference type="ARBA" id="ARBA00033413"/>
    </source>
</evidence>
<feature type="domain" description="7,8-dihydro-6-hydroxymethylpterin-pyrophosphokinase" evidence="13">
    <location>
        <begin position="97"/>
        <end position="108"/>
    </location>
</feature>
<evidence type="ECO:0000256" key="2">
    <source>
        <dbReference type="ARBA" id="ARBA00005810"/>
    </source>
</evidence>
<dbReference type="RefSeq" id="WP_160550879.1">
    <property type="nucleotide sequence ID" value="NZ_CP047650.1"/>
</dbReference>
<dbReference type="GO" id="GO:0003848">
    <property type="term" value="F:2-amino-4-hydroxy-6-hydroxymethyldihydropteridine diphosphokinase activity"/>
    <property type="evidence" value="ECO:0007669"/>
    <property type="project" value="UniProtKB-EC"/>
</dbReference>
<evidence type="ECO:0000256" key="9">
    <source>
        <dbReference type="ARBA" id="ARBA00022909"/>
    </source>
</evidence>